<evidence type="ECO:0000313" key="3">
    <source>
        <dbReference type="Proteomes" id="UP001218218"/>
    </source>
</evidence>
<keyword evidence="1" id="KW-0812">Transmembrane</keyword>
<dbReference type="EMBL" id="JARIHO010000003">
    <property type="protein sequence ID" value="KAJ7364491.1"/>
    <property type="molecule type" value="Genomic_DNA"/>
</dbReference>
<comment type="caution">
    <text evidence="2">The sequence shown here is derived from an EMBL/GenBank/DDBJ whole genome shotgun (WGS) entry which is preliminary data.</text>
</comment>
<evidence type="ECO:0000256" key="1">
    <source>
        <dbReference type="SAM" id="Phobius"/>
    </source>
</evidence>
<dbReference type="Proteomes" id="UP001218218">
    <property type="component" value="Unassembled WGS sequence"/>
</dbReference>
<protein>
    <submittedName>
        <fullName evidence="2">Uncharacterized protein</fullName>
    </submittedName>
</protein>
<organism evidence="2 3">
    <name type="scientific">Mycena albidolilacea</name>
    <dbReference type="NCBI Taxonomy" id="1033008"/>
    <lineage>
        <taxon>Eukaryota</taxon>
        <taxon>Fungi</taxon>
        <taxon>Dikarya</taxon>
        <taxon>Basidiomycota</taxon>
        <taxon>Agaricomycotina</taxon>
        <taxon>Agaricomycetes</taxon>
        <taxon>Agaricomycetidae</taxon>
        <taxon>Agaricales</taxon>
        <taxon>Marasmiineae</taxon>
        <taxon>Mycenaceae</taxon>
        <taxon>Mycena</taxon>
    </lineage>
</organism>
<keyword evidence="1" id="KW-1133">Transmembrane helix</keyword>
<accession>A0AAD7F1Q3</accession>
<evidence type="ECO:0000313" key="2">
    <source>
        <dbReference type="EMBL" id="KAJ7364491.1"/>
    </source>
</evidence>
<name>A0AAD7F1Q3_9AGAR</name>
<feature type="transmembrane region" description="Helical" evidence="1">
    <location>
        <begin position="137"/>
        <end position="156"/>
    </location>
</feature>
<dbReference type="AlphaFoldDB" id="A0AAD7F1Q3"/>
<sequence length="179" mass="20668">MSGFKISRDERKVIFCMRMSQRDTNGGPPSGKWPRSAGVCKVCDRLGQSVTDRTDTYRHSTDTDSKEAIPDVSLLEETVEVDRGTELTLMMELGHHETKPFRKRLELSVEENKSKTKGVRLSGDIAQHFYHLVKERIIMMSYITIYVTFLMVSAIWRMDYGFRPTEPFSVNRVGDYVFE</sequence>
<reference evidence="2" key="1">
    <citation type="submission" date="2023-03" db="EMBL/GenBank/DDBJ databases">
        <title>Massive genome expansion in bonnet fungi (Mycena s.s.) driven by repeated elements and novel gene families across ecological guilds.</title>
        <authorList>
            <consortium name="Lawrence Berkeley National Laboratory"/>
            <person name="Harder C.B."/>
            <person name="Miyauchi S."/>
            <person name="Viragh M."/>
            <person name="Kuo A."/>
            <person name="Thoen E."/>
            <person name="Andreopoulos B."/>
            <person name="Lu D."/>
            <person name="Skrede I."/>
            <person name="Drula E."/>
            <person name="Henrissat B."/>
            <person name="Morin E."/>
            <person name="Kohler A."/>
            <person name="Barry K."/>
            <person name="LaButti K."/>
            <person name="Morin E."/>
            <person name="Salamov A."/>
            <person name="Lipzen A."/>
            <person name="Mereny Z."/>
            <person name="Hegedus B."/>
            <person name="Baldrian P."/>
            <person name="Stursova M."/>
            <person name="Weitz H."/>
            <person name="Taylor A."/>
            <person name="Grigoriev I.V."/>
            <person name="Nagy L.G."/>
            <person name="Martin F."/>
            <person name="Kauserud H."/>
        </authorList>
    </citation>
    <scope>NUCLEOTIDE SEQUENCE</scope>
    <source>
        <strain evidence="2">CBHHK002</strain>
    </source>
</reference>
<gene>
    <name evidence="2" type="ORF">DFH08DRAFT_798827</name>
</gene>
<keyword evidence="1" id="KW-0472">Membrane</keyword>
<proteinExistence type="predicted"/>
<keyword evidence="3" id="KW-1185">Reference proteome</keyword>